<keyword evidence="4" id="KW-1185">Reference proteome</keyword>
<feature type="domain" description="CD-NTase associated protein 4-like DNA endonuclease" evidence="2">
    <location>
        <begin position="20"/>
        <end position="224"/>
    </location>
</feature>
<reference evidence="4" key="1">
    <citation type="submission" date="2016-10" db="EMBL/GenBank/DDBJ databases">
        <authorList>
            <person name="Varghese N."/>
            <person name="Submissions S."/>
        </authorList>
    </citation>
    <scope>NUCLEOTIDE SEQUENCE [LARGE SCALE GENOMIC DNA]</scope>
    <source>
        <strain evidence="4">BL9</strain>
    </source>
</reference>
<accession>A0A1G5GSI0</accession>
<dbReference type="EMBL" id="FMVM01000006">
    <property type="protein sequence ID" value="SCY54506.1"/>
    <property type="molecule type" value="Genomic_DNA"/>
</dbReference>
<evidence type="ECO:0000259" key="2">
    <source>
        <dbReference type="Pfam" id="PF14130"/>
    </source>
</evidence>
<feature type="region of interest" description="Disordered" evidence="1">
    <location>
        <begin position="1"/>
        <end position="25"/>
    </location>
</feature>
<protein>
    <recommendedName>
        <fullName evidence="2">CD-NTase associated protein 4-like DNA endonuclease domain-containing protein</fullName>
    </recommendedName>
</protein>
<gene>
    <name evidence="3" type="ORF">SAMN05720606_10622</name>
</gene>
<dbReference type="RefSeq" id="WP_167375699.1">
    <property type="nucleotide sequence ID" value="NZ_FMVM01000006.1"/>
</dbReference>
<dbReference type="Pfam" id="PF14130">
    <property type="entry name" value="Cap4_nuclease"/>
    <property type="match status" value="1"/>
</dbReference>
<dbReference type="InterPro" id="IPR025382">
    <property type="entry name" value="Cap4-like_endonuclease_dom"/>
</dbReference>
<sequence length="424" mass="48411">MINNDGNIRESTPVTDLSNDPGDETQRRFRYQHTFTTLIAINMYAGRLPYKELYCEHHEDILAVAEDGTYHGIQIKTKQLKDGAFDLNDAAIKGSLLRFVDHSKKFPGSFSRFVIISNCPCRDDSTGKSLINLLKQVKNGTKENFSPRELSNYIQLMATEKDVEVEFILEVLHKTEFMNGPGLNDIDSKVIDEHLGKLPECHGTGIEKLRIIHRRLCEKMHQASSKLLENAVEDYVALAGGIPSLVAEEINSKRITKQMIEKLVSENINSNLFLSSRTDFSDIPQAHSSQLMRYKMASGFIDVEDIEMVDDLRVDAEEFFIGNSYKVSDRSTYLKEFNQIKRIVINESREAKSRLKKENTPYGTEMLHEIEDRLRDITRYRPNDVFECPYEILKGLVGILTNDCKISFSKEPLGGWIENVNVSN</sequence>
<feature type="compositionally biased region" description="Polar residues" evidence="1">
    <location>
        <begin position="1"/>
        <end position="18"/>
    </location>
</feature>
<evidence type="ECO:0000313" key="4">
    <source>
        <dbReference type="Proteomes" id="UP000198538"/>
    </source>
</evidence>
<name>A0A1G5GSI0_9BACL</name>
<dbReference type="AlphaFoldDB" id="A0A1G5GSI0"/>
<dbReference type="STRING" id="582692.SAMN05720606_10622"/>
<proteinExistence type="predicted"/>
<dbReference type="GO" id="GO:0004518">
    <property type="term" value="F:nuclease activity"/>
    <property type="evidence" value="ECO:0007669"/>
    <property type="project" value="InterPro"/>
</dbReference>
<evidence type="ECO:0000313" key="3">
    <source>
        <dbReference type="EMBL" id="SCY54506.1"/>
    </source>
</evidence>
<organism evidence="3 4">
    <name type="scientific">Paenibacillus polysaccharolyticus</name>
    <dbReference type="NCBI Taxonomy" id="582692"/>
    <lineage>
        <taxon>Bacteria</taxon>
        <taxon>Bacillati</taxon>
        <taxon>Bacillota</taxon>
        <taxon>Bacilli</taxon>
        <taxon>Bacillales</taxon>
        <taxon>Paenibacillaceae</taxon>
        <taxon>Paenibacillus</taxon>
    </lineage>
</organism>
<evidence type="ECO:0000256" key="1">
    <source>
        <dbReference type="SAM" id="MobiDB-lite"/>
    </source>
</evidence>
<dbReference type="Proteomes" id="UP000198538">
    <property type="component" value="Unassembled WGS sequence"/>
</dbReference>